<accession>A0A9D4AKC9</accession>
<name>A0A9D4AKC9_9ROSI</name>
<protein>
    <submittedName>
        <fullName evidence="1">Uncharacterized protein</fullName>
    </submittedName>
</protein>
<dbReference type="AlphaFoldDB" id="A0A9D4AKC9"/>
<dbReference type="OrthoDB" id="1000935at2759"/>
<sequence length="61" mass="6977">MEESSGAVRERNNEISLLMEELIQLSVKSSLVEPNIKPTFICSIWTKPYNTESFKAQMKSI</sequence>
<dbReference type="EMBL" id="JAIQCV010000001">
    <property type="protein sequence ID" value="KAH1129332.1"/>
    <property type="molecule type" value="Genomic_DNA"/>
</dbReference>
<evidence type="ECO:0000313" key="1">
    <source>
        <dbReference type="EMBL" id="KAH1129332.1"/>
    </source>
</evidence>
<organism evidence="1 2">
    <name type="scientific">Gossypium stocksii</name>
    <dbReference type="NCBI Taxonomy" id="47602"/>
    <lineage>
        <taxon>Eukaryota</taxon>
        <taxon>Viridiplantae</taxon>
        <taxon>Streptophyta</taxon>
        <taxon>Embryophyta</taxon>
        <taxon>Tracheophyta</taxon>
        <taxon>Spermatophyta</taxon>
        <taxon>Magnoliopsida</taxon>
        <taxon>eudicotyledons</taxon>
        <taxon>Gunneridae</taxon>
        <taxon>Pentapetalae</taxon>
        <taxon>rosids</taxon>
        <taxon>malvids</taxon>
        <taxon>Malvales</taxon>
        <taxon>Malvaceae</taxon>
        <taxon>Malvoideae</taxon>
        <taxon>Gossypium</taxon>
    </lineage>
</organism>
<proteinExistence type="predicted"/>
<reference evidence="1 2" key="1">
    <citation type="journal article" date="2021" name="Plant Biotechnol. J.">
        <title>Multi-omics assisted identification of the key and species-specific regulatory components of drought-tolerant mechanisms in Gossypium stocksii.</title>
        <authorList>
            <person name="Yu D."/>
            <person name="Ke L."/>
            <person name="Zhang D."/>
            <person name="Wu Y."/>
            <person name="Sun Y."/>
            <person name="Mei J."/>
            <person name="Sun J."/>
            <person name="Sun Y."/>
        </authorList>
    </citation>
    <scope>NUCLEOTIDE SEQUENCE [LARGE SCALE GENOMIC DNA]</scope>
    <source>
        <strain evidence="2">cv. E1</strain>
        <tissue evidence="1">Leaf</tissue>
    </source>
</reference>
<keyword evidence="2" id="KW-1185">Reference proteome</keyword>
<gene>
    <name evidence="1" type="ORF">J1N35_000710</name>
</gene>
<evidence type="ECO:0000313" key="2">
    <source>
        <dbReference type="Proteomes" id="UP000828251"/>
    </source>
</evidence>
<comment type="caution">
    <text evidence="1">The sequence shown here is derived from an EMBL/GenBank/DDBJ whole genome shotgun (WGS) entry which is preliminary data.</text>
</comment>
<dbReference type="Proteomes" id="UP000828251">
    <property type="component" value="Unassembled WGS sequence"/>
</dbReference>